<dbReference type="RefSeq" id="WP_191749788.1">
    <property type="nucleotide sequence ID" value="NZ_JACSQZ010000022.1"/>
</dbReference>
<feature type="transmembrane region" description="Helical" evidence="4">
    <location>
        <begin position="166"/>
        <end position="199"/>
    </location>
</feature>
<dbReference type="Proteomes" id="UP000640335">
    <property type="component" value="Unassembled WGS sequence"/>
</dbReference>
<keyword evidence="7" id="KW-1185">Reference proteome</keyword>
<keyword evidence="4" id="KW-0812">Transmembrane</keyword>
<sequence>MVILILITLLLITIVLIYDNFKRNKDMLNRINNEFGEKPKNFQEDFDMSFVKKYYEVRKENEGINEEIDELTWNDLDMNSVFKRTNYTSTTLGETYLYYKYRAVNYNSKEWKFTEELINSFMKNKSLRSSVKLNLLILGKINDERFINFIYNPAFSKITGYYKYPLLLIGLFLSILLIFFAKNLGIMLTLVFICINILFHQSAKTYLEDNFNIMVYLLNNIKLCDKLSKIKDKDFEKVSLELKKVLKKFTSFKKIKKYSFLLGKRDNSMFSDLDFVVEYIKMFFMVDIIVYQNMAKILDENKKYLHLIYNLLAQVDFALSLSYYRQSLDEYVSPEFIEENVIDIKNIYHPLIDNPVKNSIFIDKNIIFTGSNASGKSTFIKAIALNCIMAQSLNTALCSKYKCRFYKVVTSMAIKDDILEGDSYFISEVKSLKRLIDSLNSNIPVLAVIDEILKGTNTVERISASASILSYAKTTNSRILVATHDIELTKMIQIGYENYHFREKVTEDSVEFDYKLKSGPSTTRNAIKLLKVMKFKDNIINDANFIYDEFIKKEKWLKL</sequence>
<dbReference type="PANTHER" id="PTHR11361">
    <property type="entry name" value="DNA MISMATCH REPAIR PROTEIN MUTS FAMILY MEMBER"/>
    <property type="match status" value="1"/>
</dbReference>
<proteinExistence type="predicted"/>
<dbReference type="InterPro" id="IPR045076">
    <property type="entry name" value="MutS"/>
</dbReference>
<dbReference type="EMBL" id="JACSQZ010000022">
    <property type="protein sequence ID" value="MBD7915023.1"/>
    <property type="molecule type" value="Genomic_DNA"/>
</dbReference>
<keyword evidence="1" id="KW-0547">Nucleotide-binding</keyword>
<keyword evidence="4" id="KW-1133">Transmembrane helix</keyword>
<dbReference type="Gene3D" id="3.40.50.300">
    <property type="entry name" value="P-loop containing nucleotide triphosphate hydrolases"/>
    <property type="match status" value="1"/>
</dbReference>
<dbReference type="SMART" id="SM00534">
    <property type="entry name" value="MUTSac"/>
    <property type="match status" value="1"/>
</dbReference>
<evidence type="ECO:0000256" key="1">
    <source>
        <dbReference type="ARBA" id="ARBA00022741"/>
    </source>
</evidence>
<keyword evidence="3" id="KW-0238">DNA-binding</keyword>
<evidence type="ECO:0000313" key="6">
    <source>
        <dbReference type="EMBL" id="MBD7915023.1"/>
    </source>
</evidence>
<reference evidence="6 7" key="1">
    <citation type="submission" date="2020-08" db="EMBL/GenBank/DDBJ databases">
        <title>A Genomic Blueprint of the Chicken Gut Microbiome.</title>
        <authorList>
            <person name="Gilroy R."/>
            <person name="Ravi A."/>
            <person name="Getino M."/>
            <person name="Pursley I."/>
            <person name="Horton D.L."/>
            <person name="Alikhan N.-F."/>
            <person name="Baker D."/>
            <person name="Gharbi K."/>
            <person name="Hall N."/>
            <person name="Watson M."/>
            <person name="Adriaenssens E.M."/>
            <person name="Foster-Nyarko E."/>
            <person name="Jarju S."/>
            <person name="Secka A."/>
            <person name="Antonio M."/>
            <person name="Oren A."/>
            <person name="Chaudhuri R."/>
            <person name="La Ragione R.M."/>
            <person name="Hildebrand F."/>
            <person name="Pallen M.J."/>
        </authorList>
    </citation>
    <scope>NUCLEOTIDE SEQUENCE [LARGE SCALE GENOMIC DNA]</scope>
    <source>
        <strain evidence="6 7">Sa3CUN1</strain>
    </source>
</reference>
<dbReference type="InterPro" id="IPR000432">
    <property type="entry name" value="DNA_mismatch_repair_MutS_C"/>
</dbReference>
<comment type="caution">
    <text evidence="6">The sequence shown here is derived from an EMBL/GenBank/DDBJ whole genome shotgun (WGS) entry which is preliminary data.</text>
</comment>
<feature type="domain" description="DNA mismatch repair proteins mutS family" evidence="5">
    <location>
        <begin position="363"/>
        <end position="548"/>
    </location>
</feature>
<gene>
    <name evidence="6" type="ORF">H9660_07660</name>
</gene>
<evidence type="ECO:0000313" key="7">
    <source>
        <dbReference type="Proteomes" id="UP000640335"/>
    </source>
</evidence>
<evidence type="ECO:0000256" key="3">
    <source>
        <dbReference type="ARBA" id="ARBA00023125"/>
    </source>
</evidence>
<evidence type="ECO:0000256" key="2">
    <source>
        <dbReference type="ARBA" id="ARBA00022840"/>
    </source>
</evidence>
<dbReference type="SUPFAM" id="SSF52540">
    <property type="entry name" value="P-loop containing nucleoside triphosphate hydrolases"/>
    <property type="match status" value="1"/>
</dbReference>
<evidence type="ECO:0000256" key="4">
    <source>
        <dbReference type="SAM" id="Phobius"/>
    </source>
</evidence>
<dbReference type="Pfam" id="PF00488">
    <property type="entry name" value="MutS_V"/>
    <property type="match status" value="1"/>
</dbReference>
<protein>
    <submittedName>
        <fullName evidence="6">DNA mismatch repair protein MutS</fullName>
    </submittedName>
</protein>
<name>A0ABR8Q3P0_9CLOT</name>
<accession>A0ABR8Q3P0</accession>
<dbReference type="InterPro" id="IPR027417">
    <property type="entry name" value="P-loop_NTPase"/>
</dbReference>
<dbReference type="PANTHER" id="PTHR11361:SF152">
    <property type="entry name" value="DNA MISMATCH REPAIR PROTEIN"/>
    <property type="match status" value="1"/>
</dbReference>
<keyword evidence="2" id="KW-0067">ATP-binding</keyword>
<keyword evidence="4" id="KW-0472">Membrane</keyword>
<organism evidence="6 7">
    <name type="scientific">Clostridium gallinarum</name>
    <dbReference type="NCBI Taxonomy" id="2762246"/>
    <lineage>
        <taxon>Bacteria</taxon>
        <taxon>Bacillati</taxon>
        <taxon>Bacillota</taxon>
        <taxon>Clostridia</taxon>
        <taxon>Eubacteriales</taxon>
        <taxon>Clostridiaceae</taxon>
        <taxon>Clostridium</taxon>
    </lineage>
</organism>
<evidence type="ECO:0000259" key="5">
    <source>
        <dbReference type="SMART" id="SM00534"/>
    </source>
</evidence>